<feature type="non-terminal residue" evidence="2">
    <location>
        <position position="61"/>
    </location>
</feature>
<feature type="chain" id="PRO_5028183898" evidence="1">
    <location>
        <begin position="18"/>
        <end position="61"/>
    </location>
</feature>
<feature type="signal peptide" evidence="1">
    <location>
        <begin position="1"/>
        <end position="17"/>
    </location>
</feature>
<accession>A0A6V7HB45</accession>
<gene>
    <name evidence="2" type="ORF">MHI_LOCUS735070</name>
</gene>
<keyword evidence="1" id="KW-0732">Signal</keyword>
<feature type="non-terminal residue" evidence="2">
    <location>
        <position position="1"/>
    </location>
</feature>
<evidence type="ECO:0000256" key="1">
    <source>
        <dbReference type="SAM" id="SignalP"/>
    </source>
</evidence>
<dbReference type="EMBL" id="CAJDYZ010010069">
    <property type="protein sequence ID" value="CAD1477543.1"/>
    <property type="molecule type" value="Genomic_DNA"/>
</dbReference>
<dbReference type="AlphaFoldDB" id="A0A6V7HB45"/>
<organism evidence="2 3">
    <name type="scientific">Heterotrigona itama</name>
    <dbReference type="NCBI Taxonomy" id="395501"/>
    <lineage>
        <taxon>Eukaryota</taxon>
        <taxon>Metazoa</taxon>
        <taxon>Ecdysozoa</taxon>
        <taxon>Arthropoda</taxon>
        <taxon>Hexapoda</taxon>
        <taxon>Insecta</taxon>
        <taxon>Pterygota</taxon>
        <taxon>Neoptera</taxon>
        <taxon>Endopterygota</taxon>
        <taxon>Hymenoptera</taxon>
        <taxon>Apocrita</taxon>
        <taxon>Aculeata</taxon>
        <taxon>Apoidea</taxon>
        <taxon>Anthophila</taxon>
        <taxon>Apidae</taxon>
        <taxon>Heterotrigona</taxon>
    </lineage>
</organism>
<evidence type="ECO:0000313" key="3">
    <source>
        <dbReference type="Proteomes" id="UP000752696"/>
    </source>
</evidence>
<comment type="caution">
    <text evidence="2">The sequence shown here is derived from an EMBL/GenBank/DDBJ whole genome shotgun (WGS) entry which is preliminary data.</text>
</comment>
<protein>
    <submittedName>
        <fullName evidence="2">Uncharacterized protein</fullName>
    </submittedName>
</protein>
<proteinExistence type="predicted"/>
<name>A0A6V7HB45_9HYME</name>
<reference evidence="2" key="1">
    <citation type="submission" date="2020-07" db="EMBL/GenBank/DDBJ databases">
        <authorList>
            <person name="Nazaruddin N."/>
        </authorList>
    </citation>
    <scope>NUCLEOTIDE SEQUENCE</scope>
</reference>
<keyword evidence="3" id="KW-1185">Reference proteome</keyword>
<dbReference type="OrthoDB" id="6339926at2759"/>
<evidence type="ECO:0000313" key="2">
    <source>
        <dbReference type="EMBL" id="CAD1477543.1"/>
    </source>
</evidence>
<dbReference type="Proteomes" id="UP000752696">
    <property type="component" value="Unassembled WGS sequence"/>
</dbReference>
<sequence length="61" mass="6610">LLAGVLALLICGDASKADEVPAFFLKIAKNIPRVGRSEGYNDFLKSRRNIPKVSVHESGVQ</sequence>